<feature type="coiled-coil region" evidence="4">
    <location>
        <begin position="376"/>
        <end position="403"/>
    </location>
</feature>
<feature type="region of interest" description="Disordered" evidence="5">
    <location>
        <begin position="1140"/>
        <end position="1164"/>
    </location>
</feature>
<feature type="coiled-coil region" evidence="4">
    <location>
        <begin position="240"/>
        <end position="267"/>
    </location>
</feature>
<dbReference type="OrthoDB" id="20546at2759"/>
<dbReference type="Pfam" id="PF10375">
    <property type="entry name" value="GRAB"/>
    <property type="match status" value="1"/>
</dbReference>
<evidence type="ECO:0000259" key="6">
    <source>
        <dbReference type="PROSITE" id="PS50913"/>
    </source>
</evidence>
<dbReference type="EMBL" id="KE346362">
    <property type="protein sequence ID" value="KJE91404.1"/>
    <property type="molecule type" value="Genomic_DNA"/>
</dbReference>
<feature type="coiled-coil region" evidence="4">
    <location>
        <begin position="764"/>
        <end position="798"/>
    </location>
</feature>
<feature type="coiled-coil region" evidence="4">
    <location>
        <begin position="67"/>
        <end position="154"/>
    </location>
</feature>
<gene>
    <name evidence="7" type="ORF">CAOG_002541</name>
</gene>
<evidence type="ECO:0000313" key="8">
    <source>
        <dbReference type="Proteomes" id="UP000008743"/>
    </source>
</evidence>
<dbReference type="Proteomes" id="UP000008743">
    <property type="component" value="Unassembled WGS sequence"/>
</dbReference>
<keyword evidence="3 4" id="KW-0175">Coiled coil</keyword>
<dbReference type="PANTHER" id="PTHR18921">
    <property type="entry name" value="MYOSIN HEAVY CHAIN - RELATED"/>
    <property type="match status" value="1"/>
</dbReference>
<dbReference type="InParanoid" id="A0A0D2X1U2"/>
<dbReference type="eggNOG" id="ENOG502QSWR">
    <property type="taxonomic scope" value="Eukaryota"/>
</dbReference>
<evidence type="ECO:0000313" key="7">
    <source>
        <dbReference type="EMBL" id="KJE91404.1"/>
    </source>
</evidence>
<dbReference type="PANTHER" id="PTHR18921:SF2">
    <property type="entry name" value="THYROID RECEPTOR-INTERACTING PROTEIN 11"/>
    <property type="match status" value="1"/>
</dbReference>
<evidence type="ECO:0000256" key="1">
    <source>
        <dbReference type="ARBA" id="ARBA00004555"/>
    </source>
</evidence>
<feature type="coiled-coil region" evidence="4">
    <location>
        <begin position="708"/>
        <end position="735"/>
    </location>
</feature>
<evidence type="ECO:0000256" key="2">
    <source>
        <dbReference type="ARBA" id="ARBA00023034"/>
    </source>
</evidence>
<dbReference type="InterPro" id="IPR000237">
    <property type="entry name" value="GRIP_dom"/>
</dbReference>
<dbReference type="GO" id="GO:0031267">
    <property type="term" value="F:small GTPase binding"/>
    <property type="evidence" value="ECO:0007669"/>
    <property type="project" value="TreeGrafter"/>
</dbReference>
<dbReference type="GO" id="GO:0007030">
    <property type="term" value="P:Golgi organization"/>
    <property type="evidence" value="ECO:0007669"/>
    <property type="project" value="TreeGrafter"/>
</dbReference>
<keyword evidence="8" id="KW-1185">Reference proteome</keyword>
<feature type="domain" description="GRIP" evidence="6">
    <location>
        <begin position="1043"/>
        <end position="1090"/>
    </location>
</feature>
<keyword evidence="2" id="KW-0333">Golgi apparatus</keyword>
<dbReference type="InterPro" id="IPR019459">
    <property type="entry name" value="GRAB"/>
</dbReference>
<evidence type="ECO:0000256" key="5">
    <source>
        <dbReference type="SAM" id="MobiDB-lite"/>
    </source>
</evidence>
<comment type="subcellular location">
    <subcellularLocation>
        <location evidence="1">Golgi apparatus</location>
    </subcellularLocation>
</comment>
<evidence type="ECO:0000256" key="3">
    <source>
        <dbReference type="ARBA" id="ARBA00023054"/>
    </source>
</evidence>
<dbReference type="RefSeq" id="XP_004349291.1">
    <property type="nucleotide sequence ID" value="XM_004349241.1"/>
</dbReference>
<name>A0A0D2X1U2_CAPO3</name>
<organism evidence="7 8">
    <name type="scientific">Capsaspora owczarzaki (strain ATCC 30864)</name>
    <dbReference type="NCBI Taxonomy" id="595528"/>
    <lineage>
        <taxon>Eukaryota</taxon>
        <taxon>Filasterea</taxon>
        <taxon>Capsaspora</taxon>
    </lineage>
</organism>
<evidence type="ECO:0000256" key="4">
    <source>
        <dbReference type="SAM" id="Coils"/>
    </source>
</evidence>
<feature type="coiled-coil region" evidence="4">
    <location>
        <begin position="463"/>
        <end position="674"/>
    </location>
</feature>
<dbReference type="PhylomeDB" id="A0A0D2X1U2"/>
<dbReference type="GO" id="GO:0006888">
    <property type="term" value="P:endoplasmic reticulum to Golgi vesicle-mediated transport"/>
    <property type="evidence" value="ECO:0007669"/>
    <property type="project" value="TreeGrafter"/>
</dbReference>
<dbReference type="AlphaFoldDB" id="A0A0D2X1U2"/>
<protein>
    <recommendedName>
        <fullName evidence="6">GRIP domain-containing protein</fullName>
    </recommendedName>
</protein>
<proteinExistence type="predicted"/>
<reference evidence="8" key="1">
    <citation type="submission" date="2011-02" db="EMBL/GenBank/DDBJ databases">
        <title>The Genome Sequence of Capsaspora owczarzaki ATCC 30864.</title>
        <authorList>
            <person name="Russ C."/>
            <person name="Cuomo C."/>
            <person name="Burger G."/>
            <person name="Gray M.W."/>
            <person name="Holland P.W.H."/>
            <person name="King N."/>
            <person name="Lang F.B.F."/>
            <person name="Roger A.J."/>
            <person name="Ruiz-Trillo I."/>
            <person name="Young S.K."/>
            <person name="Zeng Q."/>
            <person name="Gargeya S."/>
            <person name="Alvarado L."/>
            <person name="Berlin A."/>
            <person name="Chapman S.B."/>
            <person name="Chen Z."/>
            <person name="Freedman E."/>
            <person name="Gellesch M."/>
            <person name="Goldberg J."/>
            <person name="Griggs A."/>
            <person name="Gujja S."/>
            <person name="Heilman E."/>
            <person name="Heiman D."/>
            <person name="Howarth C."/>
            <person name="Mehta T."/>
            <person name="Neiman D."/>
            <person name="Pearson M."/>
            <person name="Roberts A."/>
            <person name="Saif S."/>
            <person name="Shea T."/>
            <person name="Shenoy N."/>
            <person name="Sisk P."/>
            <person name="Stolte C."/>
            <person name="Sykes S."/>
            <person name="White J."/>
            <person name="Yandava C."/>
            <person name="Haas B."/>
            <person name="Nusbaum C."/>
            <person name="Birren B."/>
        </authorList>
    </citation>
    <scope>NUCLEOTIDE SEQUENCE</scope>
    <source>
        <strain evidence="8">ATCC 30864</strain>
    </source>
</reference>
<accession>A0A0D2X1U2</accession>
<feature type="coiled-coil region" evidence="4">
    <location>
        <begin position="828"/>
        <end position="1042"/>
    </location>
</feature>
<feature type="coiled-coil region" evidence="4">
    <location>
        <begin position="291"/>
        <end position="318"/>
    </location>
</feature>
<dbReference type="PROSITE" id="PS50913">
    <property type="entry name" value="GRIP"/>
    <property type="match status" value="1"/>
</dbReference>
<dbReference type="OMA" id="REHLMIV"/>
<dbReference type="GO" id="GO:0005794">
    <property type="term" value="C:Golgi apparatus"/>
    <property type="evidence" value="ECO:0007669"/>
    <property type="project" value="UniProtKB-SubCell"/>
</dbReference>
<sequence>MASWLSSAVSSVTSNTANLRETLKLPDNLNAFRDQADPATSSSSSSSSISSISHYARDVLVEGTEETVDLEAEVAVLRQRLRDAEATSESMRQELNQRIAHADELTQRAESTDLQLMAVSREYKELLMAKEAELNDAQDNRIATENAMRAQQQAYQIQVTQLHETVDHLQHEIVRVSGGGGAAVAEAIPTTITRIASVPTLTPSSIALSAAAAAAAAQSSANTSMLDEVDIDDASDFGAAAASRRQIEALNAQLLTARRDLDHWKRVADENTSQQSPATANNGPPALQDELAAAQTQIKRLRTECLERERQMQDMEQVHLLKIQEAQRFAHQELELERSRVADLQAQLDEAGGSDSQPDHSGKISSETTANDVAAATELARQLDECKAQLARQQEETSKTQQVLAQLSESQEAEMLALADSFKQREKQLAIASDEKHQQAINALHAELLAAKLAATSTVDATNEETREQIQQLQSQLQALQTDAQHAHEQEQRATTEAAELRQQLEAAKLAALTGTRDAADQLLALQQQVQSQQTAIAEAQQREQQAQSESTGLRAQLEAAQLSAASAAQSRSQEASSQISELQQQVLDLQAKVQGAHQREQAAQLEQQTQSTGNQELSMQIVELQRQVQDLQAKVQGAHQREQAAQQTQSTEMAQLRQQLEASHAALDHAKQAFQAEQATWVQHEQDLKSQVLSKSADQDTVALSRVHELENALSQLTAELNKAKLHATQADADTARLVDKLRVEQERSISLDTQVTALQTDLQRAQQSQHELFGKLQQAEAQRTDSSSRVQQILDEHMSAGMEMEAQLKSKLASLEQLHAQSTHDLGAARHEIELLQNEIAKGEKTTARLRQHLLEIEDTHTTEGVVRETRIAELEAQIAELSERSQVQANEGESAQLDLAQRLQKSDQQVAQLAQERDALQTAQVQLRQELEQTNTALSNMQLVLDQMTRDSQSTESLKLDKAMRDLAAAHRELAAAESKIQELERALPMLQQYESQVIQLRGAQSLADQQLLGARNQIADLNRLLKESHERLRQALTATTSNAIDKGLVKNLIVSYFKTNKKNEVLNLIGNLLEFDDAEKAAVGIGRGNVWSRIGGIASKLTTTIGAKPAGVAAGEHGETLSDLFVQFLLEHSNPAPASSGASATSDTTAAPAVAESNSA</sequence>